<keyword evidence="3" id="KW-1185">Reference proteome</keyword>
<evidence type="ECO:0000313" key="2">
    <source>
        <dbReference type="EMBL" id="CAD8141137.1"/>
    </source>
</evidence>
<organism evidence="2 3">
    <name type="scientific">Paramecium octaurelia</name>
    <dbReference type="NCBI Taxonomy" id="43137"/>
    <lineage>
        <taxon>Eukaryota</taxon>
        <taxon>Sar</taxon>
        <taxon>Alveolata</taxon>
        <taxon>Ciliophora</taxon>
        <taxon>Intramacronucleata</taxon>
        <taxon>Oligohymenophorea</taxon>
        <taxon>Peniculida</taxon>
        <taxon>Parameciidae</taxon>
        <taxon>Paramecium</taxon>
    </lineage>
</organism>
<dbReference type="EMBL" id="CAJJDP010000011">
    <property type="protein sequence ID" value="CAD8141137.1"/>
    <property type="molecule type" value="Genomic_DNA"/>
</dbReference>
<comment type="caution">
    <text evidence="2">The sequence shown here is derived from an EMBL/GenBank/DDBJ whole genome shotgun (WGS) entry which is preliminary data.</text>
</comment>
<evidence type="ECO:0000256" key="1">
    <source>
        <dbReference type="SAM" id="Coils"/>
    </source>
</evidence>
<keyword evidence="1" id="KW-0175">Coiled coil</keyword>
<proteinExistence type="predicted"/>
<dbReference type="OMA" id="KACIYNQ"/>
<accession>A0A8S1SPF6</accession>
<dbReference type="AlphaFoldDB" id="A0A8S1SPF6"/>
<protein>
    <submittedName>
        <fullName evidence="2">Uncharacterized protein</fullName>
    </submittedName>
</protein>
<gene>
    <name evidence="2" type="ORF">POCTA_138.1.T0120260</name>
</gene>
<feature type="coiled-coil region" evidence="1">
    <location>
        <begin position="310"/>
        <end position="361"/>
    </location>
</feature>
<sequence>MLTYTDFCLKLATIVKEEKIESLKIYELINYTLDLLESTQSPIDTYEEVISKELKFYKSECQYQSQLRTSLQLQVKQLQTQLFEVKETNARLIEILKQQKKQQLQSNLKTETNTNTQTQTQTHKLETQRLSSRLNKEQFTTMSRQPILPITQKQSQLAPHLTIEIKNIRTPLMESQAPKNLKELFDQCVAQLYRENKIKGNFQKQNKQNCNRDHQGQFLLTQESNDIQFSKLDIKTLTERFFLNPHFIKMVEAQIFDIKCCNFKACIYNQRQIQQQIDSGLYKEEIHQTHLPKRSLTFRQDNRSKSVGKNEDYKLQYQYLYQEIQRLEKEIVSTSTNRFTVQELKLQLREAKEKLVEIQSKILN</sequence>
<dbReference type="Proteomes" id="UP000683925">
    <property type="component" value="Unassembled WGS sequence"/>
</dbReference>
<reference evidence="2" key="1">
    <citation type="submission" date="2021-01" db="EMBL/GenBank/DDBJ databases">
        <authorList>
            <consortium name="Genoscope - CEA"/>
            <person name="William W."/>
        </authorList>
    </citation>
    <scope>NUCLEOTIDE SEQUENCE</scope>
</reference>
<evidence type="ECO:0000313" key="3">
    <source>
        <dbReference type="Proteomes" id="UP000683925"/>
    </source>
</evidence>
<dbReference type="OrthoDB" id="306123at2759"/>
<name>A0A8S1SPF6_PAROT</name>